<dbReference type="Gene3D" id="1.20.1270.210">
    <property type="match status" value="1"/>
</dbReference>
<dbReference type="InterPro" id="IPR006427">
    <property type="entry name" value="Portal_HK97"/>
</dbReference>
<feature type="region of interest" description="Disordered" evidence="1">
    <location>
        <begin position="387"/>
        <end position="410"/>
    </location>
</feature>
<comment type="caution">
    <text evidence="2">The sequence shown here is derived from an EMBL/GenBank/DDBJ whole genome shotgun (WGS) entry which is preliminary data.</text>
</comment>
<accession>A0A2T7UQU4</accession>
<dbReference type="Pfam" id="PF04860">
    <property type="entry name" value="Phage_portal"/>
    <property type="match status" value="1"/>
</dbReference>
<dbReference type="Gene3D" id="3.40.140.120">
    <property type="match status" value="1"/>
</dbReference>
<dbReference type="NCBIfam" id="TIGR01537">
    <property type="entry name" value="portal_HK97"/>
    <property type="match status" value="1"/>
</dbReference>
<dbReference type="OrthoDB" id="7592047at2"/>
<keyword evidence="3" id="KW-1185">Reference proteome</keyword>
<gene>
    <name evidence="2" type="ORF">DDE23_12245</name>
</gene>
<name>A0A2T7UQU4_9RHOB</name>
<dbReference type="InterPro" id="IPR006944">
    <property type="entry name" value="Phage/GTA_portal"/>
</dbReference>
<sequence>MRNPFAFFPSFRAWTSAVEAKSLSTAASFYELIGAPVPTLSGKTVTTQEALQVPAVANAVQLISEAVASLDVMVKRIEGTTEVDLPAHPARFFLDGEANGWTSGFELTRQLMVDALTSDAGGMAWVNRVGGDVREIVRWRHGVLMFEVDQNTGERSYTLHGRPIPARDVIHVLPPLGRAPLSLAREAIATARALDAHAARLFTSGARPSGALLFPKGMGEESVKKARAAWRLTHEGENTSGQTAILFDGADFKPFTFNSTDAQFLENRRFQVLEIARAFNIPSPMIGDLERATWSNSEQKGREFLSYTLEPWLRAMEGALRRALFSDAERRSHVLRFDRDDLTRADLATRATVINSLISSRTINPNEGRHWLGLPPRDGGEEFLNPNISAAPIGHNGGPALDQEDDANEA</sequence>
<organism evidence="2 3">
    <name type="scientific">Pararhodobacter aggregans</name>
    <dbReference type="NCBI Taxonomy" id="404875"/>
    <lineage>
        <taxon>Bacteria</taxon>
        <taxon>Pseudomonadati</taxon>
        <taxon>Pseudomonadota</taxon>
        <taxon>Alphaproteobacteria</taxon>
        <taxon>Rhodobacterales</taxon>
        <taxon>Paracoccaceae</taxon>
        <taxon>Pararhodobacter</taxon>
    </lineage>
</organism>
<reference evidence="2 3" key="1">
    <citation type="journal article" date="2011" name="Syst. Appl. Microbiol.">
        <title>Defluviimonas denitrificans gen. nov., sp. nov., and Pararhodobacter aggregans gen. nov., sp. nov., non-phototrophic Rhodobacteraceae from the biofilter of a marine aquaculture.</title>
        <authorList>
            <person name="Foesel B.U."/>
            <person name="Drake H.L."/>
            <person name="Schramm A."/>
        </authorList>
    </citation>
    <scope>NUCLEOTIDE SEQUENCE [LARGE SCALE GENOMIC DNA]</scope>
    <source>
        <strain evidence="2 3">D1-19</strain>
    </source>
</reference>
<evidence type="ECO:0000256" key="1">
    <source>
        <dbReference type="SAM" id="MobiDB-lite"/>
    </source>
</evidence>
<dbReference type="AlphaFoldDB" id="A0A2T7UQU4"/>
<evidence type="ECO:0000313" key="2">
    <source>
        <dbReference type="EMBL" id="PVE47024.1"/>
    </source>
</evidence>
<evidence type="ECO:0000313" key="3">
    <source>
        <dbReference type="Proteomes" id="UP000244810"/>
    </source>
</evidence>
<dbReference type="Proteomes" id="UP000244810">
    <property type="component" value="Unassembled WGS sequence"/>
</dbReference>
<protein>
    <submittedName>
        <fullName evidence="2">Phage portal protein</fullName>
    </submittedName>
</protein>
<dbReference type="RefSeq" id="WP_107752036.1">
    <property type="nucleotide sequence ID" value="NZ_QBKF01000006.1"/>
</dbReference>
<dbReference type="EMBL" id="QDDR01000006">
    <property type="protein sequence ID" value="PVE47024.1"/>
    <property type="molecule type" value="Genomic_DNA"/>
</dbReference>
<dbReference type="Gene3D" id="3.30.1120.70">
    <property type="match status" value="1"/>
</dbReference>
<proteinExistence type="predicted"/>